<dbReference type="Proteomes" id="UP000015103">
    <property type="component" value="Unassembled WGS sequence"/>
</dbReference>
<evidence type="ECO:0000256" key="1">
    <source>
        <dbReference type="SAM" id="MobiDB-lite"/>
    </source>
</evidence>
<proteinExistence type="predicted"/>
<dbReference type="EMBL" id="ACPB03020951">
    <property type="status" value="NOT_ANNOTATED_CDS"/>
    <property type="molecule type" value="Genomic_DNA"/>
</dbReference>
<name>T1HG25_RHOPR</name>
<dbReference type="EnsemblMetazoa" id="RPRC002997-RA">
    <property type="protein sequence ID" value="RPRC002997-PA"/>
    <property type="gene ID" value="RPRC002997"/>
</dbReference>
<evidence type="ECO:0000313" key="3">
    <source>
        <dbReference type="Proteomes" id="UP000015103"/>
    </source>
</evidence>
<organism evidence="2 3">
    <name type="scientific">Rhodnius prolixus</name>
    <name type="common">Triatomid bug</name>
    <dbReference type="NCBI Taxonomy" id="13249"/>
    <lineage>
        <taxon>Eukaryota</taxon>
        <taxon>Metazoa</taxon>
        <taxon>Ecdysozoa</taxon>
        <taxon>Arthropoda</taxon>
        <taxon>Hexapoda</taxon>
        <taxon>Insecta</taxon>
        <taxon>Pterygota</taxon>
        <taxon>Neoptera</taxon>
        <taxon>Paraneoptera</taxon>
        <taxon>Hemiptera</taxon>
        <taxon>Heteroptera</taxon>
        <taxon>Panheteroptera</taxon>
        <taxon>Cimicomorpha</taxon>
        <taxon>Reduviidae</taxon>
        <taxon>Triatominae</taxon>
        <taxon>Rhodnius</taxon>
    </lineage>
</organism>
<protein>
    <submittedName>
        <fullName evidence="2">Uncharacterized protein</fullName>
    </submittedName>
</protein>
<reference evidence="2" key="1">
    <citation type="submission" date="2015-05" db="UniProtKB">
        <authorList>
            <consortium name="EnsemblMetazoa"/>
        </authorList>
    </citation>
    <scope>IDENTIFICATION</scope>
</reference>
<dbReference type="VEuPathDB" id="VectorBase:RPRC002997"/>
<dbReference type="HOGENOM" id="CLU_1629130_0_0_1"/>
<dbReference type="AlphaFoldDB" id="T1HG25"/>
<keyword evidence="3" id="KW-1185">Reference proteome</keyword>
<feature type="compositionally biased region" description="Polar residues" evidence="1">
    <location>
        <begin position="68"/>
        <end position="77"/>
    </location>
</feature>
<evidence type="ECO:0000313" key="2">
    <source>
        <dbReference type="EnsemblMetazoa" id="RPRC002997-PA"/>
    </source>
</evidence>
<dbReference type="STRING" id="13249.T1HG25"/>
<feature type="compositionally biased region" description="Low complexity" evidence="1">
    <location>
        <begin position="45"/>
        <end position="54"/>
    </location>
</feature>
<dbReference type="InParanoid" id="T1HG25"/>
<feature type="region of interest" description="Disordered" evidence="1">
    <location>
        <begin position="1"/>
        <end position="77"/>
    </location>
</feature>
<feature type="compositionally biased region" description="Low complexity" evidence="1">
    <location>
        <begin position="1"/>
        <end position="24"/>
    </location>
</feature>
<sequence length="179" mass="19226">MSLSNTSNSKSSPASLSTSSVSSKTTKKRTISPHSSPPKDKKKNAPPAATTKTSLASKPTLFPELNPEPSSATANSMPDTIVAPGILTYNPFTPLAAPDEMPASVPTQSQKIPKPPPIYLKNVTKYADLCKALTQLIGPNCFTCKARATDLIIQAKTVDGYRQIIHYLREKKAEFIPTN</sequence>
<accession>T1HG25</accession>